<keyword evidence="9 10" id="KW-0472">Membrane</keyword>
<keyword evidence="5 10" id="KW-0256">Endoplasmic reticulum</keyword>
<dbReference type="OrthoDB" id="2192830at2759"/>
<dbReference type="InterPro" id="IPR007290">
    <property type="entry name" value="Arv1"/>
</dbReference>
<dbReference type="GO" id="GO:0016125">
    <property type="term" value="P:sterol metabolic process"/>
    <property type="evidence" value="ECO:0007669"/>
    <property type="project" value="UniProtKB-UniRule"/>
</dbReference>
<dbReference type="Proteomes" id="UP000076738">
    <property type="component" value="Unassembled WGS sequence"/>
</dbReference>
<keyword evidence="6 10" id="KW-1133">Transmembrane helix</keyword>
<comment type="function">
    <text evidence="10">Mediator of sterol homeostasis involved in sterol uptake, trafficking and distribution into membranes.</text>
</comment>
<sequence>MPICTTCTHPVPHLYTLYPSKYNLRLEQCPSCSNFADPYVEHDPLIVLLDLILLKRGVYRHLLFNYGAKPRRLDREGKEVPVEDDGSQSEWDILWKLGLALVAVDAFIRWSDARRQQGIGLWSEERRPYTAQDYEWTKDAAWSLGRMFGACLIETLSFHAGVVLASWLVLYVLRTFVGSRSRGESDKSTSPTMTRISLSLLYSSLTKLFLLLLLSIWHTRAPSHGPSTSQALLPTLLPWLPADLLSDQTLDRAWVIRHLLGGFSAGFGLRVVLDCHPVLTTGVVLCAWALEGWVRNRLQQWTEA</sequence>
<keyword evidence="3 10" id="KW-0813">Transport</keyword>
<evidence type="ECO:0000256" key="3">
    <source>
        <dbReference type="ARBA" id="ARBA00022448"/>
    </source>
</evidence>
<dbReference type="Pfam" id="PF04161">
    <property type="entry name" value="Arv1"/>
    <property type="match status" value="1"/>
</dbReference>
<evidence type="ECO:0000256" key="9">
    <source>
        <dbReference type="ARBA" id="ARBA00023136"/>
    </source>
</evidence>
<evidence type="ECO:0000256" key="10">
    <source>
        <dbReference type="RuleBase" id="RU368065"/>
    </source>
</evidence>
<organism evidence="11 12">
    <name type="scientific">Calocera viscosa (strain TUFC12733)</name>
    <dbReference type="NCBI Taxonomy" id="1330018"/>
    <lineage>
        <taxon>Eukaryota</taxon>
        <taxon>Fungi</taxon>
        <taxon>Dikarya</taxon>
        <taxon>Basidiomycota</taxon>
        <taxon>Agaricomycotina</taxon>
        <taxon>Dacrymycetes</taxon>
        <taxon>Dacrymycetales</taxon>
        <taxon>Dacrymycetaceae</taxon>
        <taxon>Calocera</taxon>
    </lineage>
</organism>
<evidence type="ECO:0000256" key="4">
    <source>
        <dbReference type="ARBA" id="ARBA00022692"/>
    </source>
</evidence>
<reference evidence="11 12" key="1">
    <citation type="journal article" date="2016" name="Mol. Biol. Evol.">
        <title>Comparative Genomics of Early-Diverging Mushroom-Forming Fungi Provides Insights into the Origins of Lignocellulose Decay Capabilities.</title>
        <authorList>
            <person name="Nagy L.G."/>
            <person name="Riley R."/>
            <person name="Tritt A."/>
            <person name="Adam C."/>
            <person name="Daum C."/>
            <person name="Floudas D."/>
            <person name="Sun H."/>
            <person name="Yadav J.S."/>
            <person name="Pangilinan J."/>
            <person name="Larsson K.H."/>
            <person name="Matsuura K."/>
            <person name="Barry K."/>
            <person name="Labutti K."/>
            <person name="Kuo R."/>
            <person name="Ohm R.A."/>
            <person name="Bhattacharya S.S."/>
            <person name="Shirouzu T."/>
            <person name="Yoshinaga Y."/>
            <person name="Martin F.M."/>
            <person name="Grigoriev I.V."/>
            <person name="Hibbett D.S."/>
        </authorList>
    </citation>
    <scope>NUCLEOTIDE SEQUENCE [LARGE SCALE GENOMIC DNA]</scope>
    <source>
        <strain evidence="11 12">TUFC12733</strain>
    </source>
</reference>
<evidence type="ECO:0000256" key="2">
    <source>
        <dbReference type="ARBA" id="ARBA00009187"/>
    </source>
</evidence>
<comment type="subcellular location">
    <subcellularLocation>
        <location evidence="1 10">Endoplasmic reticulum membrane</location>
        <topology evidence="1 10">Multi-pass membrane protein</topology>
    </subcellularLocation>
    <subcellularLocation>
        <location evidence="10">Golgi apparatus membrane</location>
        <topology evidence="10">Multi-pass membrane protein</topology>
    </subcellularLocation>
</comment>
<dbReference type="GO" id="GO:0006665">
    <property type="term" value="P:sphingolipid metabolic process"/>
    <property type="evidence" value="ECO:0007669"/>
    <property type="project" value="UniProtKB-UniRule"/>
</dbReference>
<dbReference type="STRING" id="1330018.A0A167MG03"/>
<evidence type="ECO:0000256" key="6">
    <source>
        <dbReference type="ARBA" id="ARBA00022989"/>
    </source>
</evidence>
<keyword evidence="12" id="KW-1185">Reference proteome</keyword>
<accession>A0A167MG03</accession>
<keyword evidence="10" id="KW-0333">Golgi apparatus</keyword>
<dbReference type="GO" id="GO:0000139">
    <property type="term" value="C:Golgi membrane"/>
    <property type="evidence" value="ECO:0007669"/>
    <property type="project" value="UniProtKB-SubCell"/>
</dbReference>
<evidence type="ECO:0000256" key="1">
    <source>
        <dbReference type="ARBA" id="ARBA00004477"/>
    </source>
</evidence>
<feature type="transmembrane region" description="Helical" evidence="10">
    <location>
        <begin position="156"/>
        <end position="177"/>
    </location>
</feature>
<name>A0A167MG03_CALVF</name>
<keyword evidence="4 10" id="KW-0812">Transmembrane</keyword>
<comment type="similarity">
    <text evidence="2 10">Belongs to the ARV1 family.</text>
</comment>
<evidence type="ECO:0000256" key="7">
    <source>
        <dbReference type="ARBA" id="ARBA00023055"/>
    </source>
</evidence>
<dbReference type="GO" id="GO:0097036">
    <property type="term" value="P:regulation of plasma membrane sterol distribution"/>
    <property type="evidence" value="ECO:0007669"/>
    <property type="project" value="UniProtKB-UniRule"/>
</dbReference>
<dbReference type="PANTHER" id="PTHR14467">
    <property type="entry name" value="ARV1"/>
    <property type="match status" value="1"/>
</dbReference>
<evidence type="ECO:0000313" key="11">
    <source>
        <dbReference type="EMBL" id="KZO96673.1"/>
    </source>
</evidence>
<keyword evidence="8 10" id="KW-0443">Lipid metabolism</keyword>
<dbReference type="AlphaFoldDB" id="A0A167MG03"/>
<dbReference type="GO" id="GO:0032366">
    <property type="term" value="P:intracellular sterol transport"/>
    <property type="evidence" value="ECO:0007669"/>
    <property type="project" value="UniProtKB-UniRule"/>
</dbReference>
<evidence type="ECO:0000313" key="12">
    <source>
        <dbReference type="Proteomes" id="UP000076738"/>
    </source>
</evidence>
<evidence type="ECO:0000256" key="5">
    <source>
        <dbReference type="ARBA" id="ARBA00022824"/>
    </source>
</evidence>
<proteinExistence type="inferred from homology"/>
<dbReference type="GO" id="GO:0032541">
    <property type="term" value="C:cortical endoplasmic reticulum"/>
    <property type="evidence" value="ECO:0007669"/>
    <property type="project" value="TreeGrafter"/>
</dbReference>
<dbReference type="PANTHER" id="PTHR14467:SF0">
    <property type="entry name" value="PROTEIN ARV1"/>
    <property type="match status" value="1"/>
</dbReference>
<keyword evidence="7 10" id="KW-0445">Lipid transport</keyword>
<gene>
    <name evidence="11" type="ORF">CALVIDRAFT_563747</name>
</gene>
<protein>
    <recommendedName>
        <fullName evidence="10">Protein ARV</fullName>
    </recommendedName>
</protein>
<evidence type="ECO:0000256" key="8">
    <source>
        <dbReference type="ARBA" id="ARBA00023098"/>
    </source>
</evidence>
<keyword evidence="10" id="KW-0746">Sphingolipid metabolism</keyword>
<comment type="caution">
    <text evidence="10">Lacks conserved residue(s) required for the propagation of feature annotation.</text>
</comment>
<dbReference type="EMBL" id="KV417283">
    <property type="protein sequence ID" value="KZO96673.1"/>
    <property type="molecule type" value="Genomic_DNA"/>
</dbReference>
<comment type="function">
    <text evidence="10">Regulates also the sphingolipid metabolism.</text>
</comment>
<dbReference type="GO" id="GO:0005789">
    <property type="term" value="C:endoplasmic reticulum membrane"/>
    <property type="evidence" value="ECO:0007669"/>
    <property type="project" value="UniProtKB-SubCell"/>
</dbReference>
<feature type="transmembrane region" description="Helical" evidence="10">
    <location>
        <begin position="198"/>
        <end position="217"/>
    </location>
</feature>